<keyword evidence="6 12" id="KW-0732">Signal</keyword>
<dbReference type="GO" id="GO:0050525">
    <property type="term" value="F:cutinase activity"/>
    <property type="evidence" value="ECO:0007669"/>
    <property type="project" value="UniProtKB-UniRule"/>
</dbReference>
<accession>A0A2U3DZK7</accession>
<feature type="signal peptide" evidence="12">
    <location>
        <begin position="1"/>
        <end position="19"/>
    </location>
</feature>
<dbReference type="SUPFAM" id="SSF53474">
    <property type="entry name" value="alpha/beta-Hydrolases"/>
    <property type="match status" value="1"/>
</dbReference>
<comment type="caution">
    <text evidence="15">The sequence shown here is derived from an EMBL/GenBank/DDBJ whole genome shotgun (WGS) entry which is preliminary data.</text>
</comment>
<dbReference type="GO" id="GO:0005576">
    <property type="term" value="C:extracellular region"/>
    <property type="evidence" value="ECO:0007669"/>
    <property type="project" value="UniProtKB-SubCell"/>
</dbReference>
<gene>
    <name evidence="15" type="ORF">PCL_02616</name>
</gene>
<keyword evidence="4 12" id="KW-0719">Serine esterase</keyword>
<feature type="domain" description="Glycosyl transferase CAP10" evidence="14">
    <location>
        <begin position="1010"/>
        <end position="1211"/>
    </location>
</feature>
<comment type="similarity">
    <text evidence="2 12">Belongs to the cutinase family.</text>
</comment>
<comment type="function">
    <text evidence="12">Catalyzes the hydrolysis of complex carboxylic polyesters found in the cell wall of plants. Degrades cutin, a macromolecule that forms the structure of the plant cuticle.</text>
</comment>
<dbReference type="Pfam" id="PF05686">
    <property type="entry name" value="Glyco_transf_90"/>
    <property type="match status" value="1"/>
</dbReference>
<evidence type="ECO:0000256" key="12">
    <source>
        <dbReference type="RuleBase" id="RU361263"/>
    </source>
</evidence>
<feature type="active site" description="Proton donor/acceptor" evidence="10">
    <location>
        <position position="232"/>
    </location>
</feature>
<feature type="chain" id="PRO_5015376579" description="Cutinase" evidence="12">
    <location>
        <begin position="20"/>
        <end position="1222"/>
    </location>
</feature>
<dbReference type="AlphaFoldDB" id="A0A2U3DZK7"/>
<comment type="subcellular location">
    <subcellularLocation>
        <location evidence="1 12">Secreted</location>
    </subcellularLocation>
</comment>
<feature type="disulfide bond" evidence="11">
    <location>
        <begin position="215"/>
        <end position="222"/>
    </location>
</feature>
<feature type="compositionally biased region" description="Polar residues" evidence="13">
    <location>
        <begin position="419"/>
        <end position="435"/>
    </location>
</feature>
<organism evidence="15 16">
    <name type="scientific">Purpureocillium lilacinum</name>
    <name type="common">Paecilomyces lilacinus</name>
    <dbReference type="NCBI Taxonomy" id="33203"/>
    <lineage>
        <taxon>Eukaryota</taxon>
        <taxon>Fungi</taxon>
        <taxon>Dikarya</taxon>
        <taxon>Ascomycota</taxon>
        <taxon>Pezizomycotina</taxon>
        <taxon>Sordariomycetes</taxon>
        <taxon>Hypocreomycetidae</taxon>
        <taxon>Hypocreales</taxon>
        <taxon>Ophiocordycipitaceae</taxon>
        <taxon>Purpureocillium</taxon>
    </lineage>
</organism>
<dbReference type="PANTHER" id="PTHR48250">
    <property type="entry name" value="CUTINASE 2-RELATED"/>
    <property type="match status" value="1"/>
</dbReference>
<feature type="compositionally biased region" description="Basic and acidic residues" evidence="13">
    <location>
        <begin position="323"/>
        <end position="341"/>
    </location>
</feature>
<dbReference type="PRINTS" id="PR00129">
    <property type="entry name" value="CUTINASE"/>
</dbReference>
<evidence type="ECO:0000256" key="7">
    <source>
        <dbReference type="ARBA" id="ARBA00022801"/>
    </source>
</evidence>
<dbReference type="PROSITE" id="PS00155">
    <property type="entry name" value="CUTINASE_1"/>
    <property type="match status" value="1"/>
</dbReference>
<evidence type="ECO:0000313" key="16">
    <source>
        <dbReference type="Proteomes" id="UP000245956"/>
    </source>
</evidence>
<dbReference type="InterPro" id="IPR011150">
    <property type="entry name" value="Cutinase_monf"/>
</dbReference>
<evidence type="ECO:0000256" key="9">
    <source>
        <dbReference type="ARBA" id="ARBA00034045"/>
    </source>
</evidence>
<evidence type="ECO:0000256" key="6">
    <source>
        <dbReference type="ARBA" id="ARBA00022729"/>
    </source>
</evidence>
<dbReference type="EC" id="3.1.1.74" evidence="3 12"/>
<evidence type="ECO:0000256" key="10">
    <source>
        <dbReference type="PIRSR" id="PIRSR611150-1"/>
    </source>
</evidence>
<protein>
    <recommendedName>
        <fullName evidence="3 12">Cutinase</fullName>
        <ecNumber evidence="3 12">3.1.1.74</ecNumber>
    </recommendedName>
</protein>
<dbReference type="InterPro" id="IPR000675">
    <property type="entry name" value="Cutinase/axe"/>
</dbReference>
<proteinExistence type="inferred from homology"/>
<dbReference type="EMBL" id="LCWV01000017">
    <property type="protein sequence ID" value="PWI67695.1"/>
    <property type="molecule type" value="Genomic_DNA"/>
</dbReference>
<feature type="region of interest" description="Disordered" evidence="13">
    <location>
        <begin position="323"/>
        <end position="354"/>
    </location>
</feature>
<dbReference type="PANTHER" id="PTHR48250:SF2">
    <property type="entry name" value="CUTINASE"/>
    <property type="match status" value="1"/>
</dbReference>
<dbReference type="GO" id="GO:0016052">
    <property type="term" value="P:carbohydrate catabolic process"/>
    <property type="evidence" value="ECO:0007669"/>
    <property type="project" value="TreeGrafter"/>
</dbReference>
<keyword evidence="7 12" id="KW-0378">Hydrolase</keyword>
<evidence type="ECO:0000256" key="2">
    <source>
        <dbReference type="ARBA" id="ARBA00007534"/>
    </source>
</evidence>
<name>A0A2U3DZK7_PURLI</name>
<feature type="disulfide bond" evidence="11">
    <location>
        <begin position="80"/>
        <end position="156"/>
    </location>
</feature>
<reference evidence="15 16" key="1">
    <citation type="journal article" date="2016" name="Front. Microbiol.">
        <title>Genome and transcriptome sequences reveal the specific parasitism of the nematophagous Purpureocillium lilacinum 36-1.</title>
        <authorList>
            <person name="Xie J."/>
            <person name="Li S."/>
            <person name="Mo C."/>
            <person name="Xiao X."/>
            <person name="Peng D."/>
            <person name="Wang G."/>
            <person name="Xiao Y."/>
        </authorList>
    </citation>
    <scope>NUCLEOTIDE SEQUENCE [LARGE SCALE GENOMIC DNA]</scope>
    <source>
        <strain evidence="15 16">36-1</strain>
    </source>
</reference>
<keyword evidence="5 12" id="KW-0964">Secreted</keyword>
<dbReference type="SMART" id="SM00672">
    <property type="entry name" value="CAP10"/>
    <property type="match status" value="1"/>
</dbReference>
<evidence type="ECO:0000313" key="15">
    <source>
        <dbReference type="EMBL" id="PWI67695.1"/>
    </source>
</evidence>
<feature type="active site" description="Nucleophile" evidence="10">
    <location>
        <position position="167"/>
    </location>
</feature>
<feature type="active site" evidence="10">
    <location>
        <position position="219"/>
    </location>
</feature>
<evidence type="ECO:0000256" key="5">
    <source>
        <dbReference type="ARBA" id="ARBA00022525"/>
    </source>
</evidence>
<dbReference type="Gene3D" id="3.40.50.1820">
    <property type="entry name" value="alpha/beta hydrolase"/>
    <property type="match status" value="1"/>
</dbReference>
<evidence type="ECO:0000256" key="13">
    <source>
        <dbReference type="SAM" id="MobiDB-lite"/>
    </source>
</evidence>
<evidence type="ECO:0000256" key="4">
    <source>
        <dbReference type="ARBA" id="ARBA00022487"/>
    </source>
</evidence>
<comment type="catalytic activity">
    <reaction evidence="9 12">
        <text>cutin + H2O = cutin monomers.</text>
        <dbReference type="EC" id="3.1.1.74"/>
    </reaction>
</comment>
<feature type="region of interest" description="Disordered" evidence="13">
    <location>
        <begin position="480"/>
        <end position="507"/>
    </location>
</feature>
<sequence>MVKITQLLSLLLAARQGLALPAASSDLERRDWPDVTQFLSKVAAIFPINAAVKDVCGLLTAGELGLATTFGIPTTENDACGDVTVMFARGTCDPGNVGVLTGPFFFHALEEKLQQSGRTLGVKGFAYPASVDGYLTGSPGNGKKFAQAIQDVAAKCPSTKIVLSGYSQGGMVVHDAATSLGASVMSRVSAVVIFGDPYSKRAVDNIDASKVRVICHDGDNICENGPIILLQHLTYALDADSAADFVVSKLLPLVVLNMTWRRAASGAMSRKNAKQAAGKSTAVLQCAGAGLARFLAKMGGTELQGSKVEVHDRLSHHRVDLNEDGGAERVRGISDKHDQKTRSHGRPGDGQLNSRCMRPVGNIIACSGSVAAVWRLGSLVSVHLIRTVEPRHCSTVSPPGVTGGARSSPTSMFAPGHPASSSSCSNCRVNESSPGLTAHRATAGQGPCRASVPRTRSRNRADSGRARAEPLDTLCCAPNQQRPCHGHARRPIDADSPDGGPQNAPLEPASISARYSECVTTGTVTHALLARRQLVMRYELRHFAGSRGVRPLPPASQRESFDAVRRLLKASPAAAARCSVVRAHAAMLQITRALGAMPPLYSYAAGRRRLRFIILASALLFALAFFLLGDVSAPFSSVTFRPPGWTRKRPAGNASSHGQQHPIDELIEEANSRFRGLLSKRSYTVSQAASRYRERRGRHPPPGFEAWFAQAQKDGAVIVEEFFDRIHHDINPFWGLNPKDLRAQATVQPQVIRVRNGKADFVTDDPNRQPWIQHWTELVKDMMPHLPDLDMVINFMDETRILVPWEKIAEYMKAEQANRKLIDPKAATTAYSGLKDVEGEKAPYDPGWISGDAPKFWDYLRAACPPDSPSRNVAALPSFNVSIEYPTEPMPFTFKGFIQNFTQAQDPCLQPHLRGMHGTFIESVSMSTTRSLLPMFAGSKLPQNNEILIPGAMYLSDREFYNGGETHGPNWSYKRNGLIWRGTASGGRNKEDTWWHFHRHRFVQMMNGTTVGAMEAGNEARGPTFRLLPKERYSLPSQLQGKLGEWLSSFSDVAFVNLECHPYAEEEVGTGADKHMEMRRTCPYSSPYMAIQPGKPMKEQYEYKYLPDVDGNSFSARWRAFLQSTSMPLKATIYSEWHDDRIIPWVHFVPFDNSYGDIYAIMDYFLDGRDKAAEIIATEGKKWVEQVYRREDMKLYVWRLLLEYARVVDDKRDILAFIEDLK</sequence>
<evidence type="ECO:0000256" key="11">
    <source>
        <dbReference type="PIRSR" id="PIRSR611150-2"/>
    </source>
</evidence>
<dbReference type="InterPro" id="IPR043580">
    <property type="entry name" value="CUTINASE_1"/>
</dbReference>
<dbReference type="InterPro" id="IPR006598">
    <property type="entry name" value="CAP10"/>
</dbReference>
<feature type="region of interest" description="Disordered" evidence="13">
    <location>
        <begin position="393"/>
        <end position="467"/>
    </location>
</feature>
<keyword evidence="8 11" id="KW-1015">Disulfide bond</keyword>
<dbReference type="SMART" id="SM01110">
    <property type="entry name" value="Cutinase"/>
    <property type="match status" value="1"/>
</dbReference>
<evidence type="ECO:0000256" key="1">
    <source>
        <dbReference type="ARBA" id="ARBA00004613"/>
    </source>
</evidence>
<evidence type="ECO:0000256" key="3">
    <source>
        <dbReference type="ARBA" id="ARBA00013095"/>
    </source>
</evidence>
<dbReference type="Proteomes" id="UP000245956">
    <property type="component" value="Unassembled WGS sequence"/>
</dbReference>
<evidence type="ECO:0000256" key="8">
    <source>
        <dbReference type="ARBA" id="ARBA00023157"/>
    </source>
</evidence>
<dbReference type="InterPro" id="IPR029058">
    <property type="entry name" value="AB_hydrolase_fold"/>
</dbReference>
<dbReference type="Pfam" id="PF01083">
    <property type="entry name" value="Cutinase"/>
    <property type="match status" value="1"/>
</dbReference>
<evidence type="ECO:0000259" key="14">
    <source>
        <dbReference type="SMART" id="SM00672"/>
    </source>
</evidence>